<reference evidence="1" key="1">
    <citation type="submission" date="2021-02" db="EMBL/GenBank/DDBJ databases">
        <authorList>
            <person name="Nowell W R."/>
        </authorList>
    </citation>
    <scope>NUCLEOTIDE SEQUENCE</scope>
</reference>
<proteinExistence type="predicted"/>
<accession>A0A8S3GV58</accession>
<name>A0A8S3GV58_9BILA</name>
<dbReference type="AlphaFoldDB" id="A0A8S3GV58"/>
<sequence length="96" mass="10851">FEAAKLAIQATEQFFNELHKDIGNANFDRLFAINPTEKHVEMAATAIENNEKFHFLTATRSIGLSSGDINFQKTIKQRLQEILSILFDNKDPDAPT</sequence>
<dbReference type="Proteomes" id="UP000681967">
    <property type="component" value="Unassembled WGS sequence"/>
</dbReference>
<evidence type="ECO:0000313" key="1">
    <source>
        <dbReference type="EMBL" id="CAF5170961.1"/>
    </source>
</evidence>
<dbReference type="EMBL" id="CAJOBH010281103">
    <property type="protein sequence ID" value="CAF5170961.1"/>
    <property type="molecule type" value="Genomic_DNA"/>
</dbReference>
<evidence type="ECO:0000313" key="2">
    <source>
        <dbReference type="Proteomes" id="UP000681967"/>
    </source>
</evidence>
<feature type="non-terminal residue" evidence="1">
    <location>
        <position position="96"/>
    </location>
</feature>
<gene>
    <name evidence="1" type="ORF">BYL167_LOCUS77281</name>
</gene>
<feature type="non-terminal residue" evidence="1">
    <location>
        <position position="1"/>
    </location>
</feature>
<organism evidence="1 2">
    <name type="scientific">Rotaria magnacalcarata</name>
    <dbReference type="NCBI Taxonomy" id="392030"/>
    <lineage>
        <taxon>Eukaryota</taxon>
        <taxon>Metazoa</taxon>
        <taxon>Spiralia</taxon>
        <taxon>Gnathifera</taxon>
        <taxon>Rotifera</taxon>
        <taxon>Eurotatoria</taxon>
        <taxon>Bdelloidea</taxon>
        <taxon>Philodinida</taxon>
        <taxon>Philodinidae</taxon>
        <taxon>Rotaria</taxon>
    </lineage>
</organism>
<protein>
    <submittedName>
        <fullName evidence="1">Uncharacterized protein</fullName>
    </submittedName>
</protein>
<comment type="caution">
    <text evidence="1">The sequence shown here is derived from an EMBL/GenBank/DDBJ whole genome shotgun (WGS) entry which is preliminary data.</text>
</comment>